<dbReference type="InterPro" id="IPR045275">
    <property type="entry name" value="MscS_archaea/bacteria_type"/>
</dbReference>
<comment type="subunit">
    <text evidence="7">Homoheptamer.</text>
</comment>
<keyword evidence="5 7" id="KW-1133">Transmembrane helix</keyword>
<dbReference type="Pfam" id="PF00924">
    <property type="entry name" value="MS_channel_2nd"/>
    <property type="match status" value="1"/>
</dbReference>
<proteinExistence type="inferred from homology"/>
<comment type="caution">
    <text evidence="7">Lacks conserved residue(s) required for the propagation of feature annotation.</text>
</comment>
<evidence type="ECO:0000256" key="1">
    <source>
        <dbReference type="ARBA" id="ARBA00004651"/>
    </source>
</evidence>
<feature type="chain" id="PRO_5007459630" description="Small-conductance mechanosensitive channel" evidence="8">
    <location>
        <begin position="26"/>
        <end position="530"/>
    </location>
</feature>
<evidence type="ECO:0000313" key="11">
    <source>
        <dbReference type="EMBL" id="KXB29866.1"/>
    </source>
</evidence>
<protein>
    <recommendedName>
        <fullName evidence="7">Small-conductance mechanosensitive channel</fullName>
    </recommendedName>
</protein>
<dbReference type="EMBL" id="LODL01000035">
    <property type="protein sequence ID" value="KXB29866.1"/>
    <property type="molecule type" value="Genomic_DNA"/>
</dbReference>
<accession>A0A133XG33</accession>
<comment type="caution">
    <text evidence="11">The sequence shown here is derived from an EMBL/GenBank/DDBJ whole genome shotgun (WGS) entry which is preliminary data.</text>
</comment>
<evidence type="ECO:0000256" key="2">
    <source>
        <dbReference type="ARBA" id="ARBA00008017"/>
    </source>
</evidence>
<keyword evidence="4 7" id="KW-0812">Transmembrane</keyword>
<feature type="transmembrane region" description="Helical" evidence="7">
    <location>
        <begin position="141"/>
        <end position="163"/>
    </location>
</feature>
<evidence type="ECO:0000256" key="7">
    <source>
        <dbReference type="RuleBase" id="RU369025"/>
    </source>
</evidence>
<feature type="transmembrane region" description="Helical" evidence="7">
    <location>
        <begin position="241"/>
        <end position="265"/>
    </location>
</feature>
<dbReference type="AlphaFoldDB" id="A0A133XG33"/>
<keyword evidence="7" id="KW-0997">Cell inner membrane</keyword>
<evidence type="ECO:0000259" key="9">
    <source>
        <dbReference type="Pfam" id="PF00924"/>
    </source>
</evidence>
<evidence type="ECO:0000256" key="5">
    <source>
        <dbReference type="ARBA" id="ARBA00022989"/>
    </source>
</evidence>
<evidence type="ECO:0000256" key="3">
    <source>
        <dbReference type="ARBA" id="ARBA00022475"/>
    </source>
</evidence>
<reference evidence="11 12" key="1">
    <citation type="submission" date="2015-12" db="EMBL/GenBank/DDBJ databases">
        <title>Nitrous oxide reduction kinetics distinguish bacteria harboring typical versus atypical NosZ.</title>
        <authorList>
            <person name="Yoon S."/>
            <person name="Nissen S."/>
            <person name="Park D."/>
            <person name="Sanford R.A."/>
            <person name="Loeffler F.E."/>
        </authorList>
    </citation>
    <scope>NUCLEOTIDE SEQUENCE [LARGE SCALE GENOMIC DNA]</scope>
    <source>
        <strain evidence="11 12">ATCC BAA-841</strain>
    </source>
</reference>
<evidence type="ECO:0000256" key="8">
    <source>
        <dbReference type="SAM" id="SignalP"/>
    </source>
</evidence>
<dbReference type="PANTHER" id="PTHR30221:SF18">
    <property type="entry name" value="SLL0590 PROTEIN"/>
    <property type="match status" value="1"/>
</dbReference>
<feature type="transmembrane region" description="Helical" evidence="7">
    <location>
        <begin position="301"/>
        <end position="318"/>
    </location>
</feature>
<dbReference type="InterPro" id="IPR006685">
    <property type="entry name" value="MscS_channel_2nd"/>
</dbReference>
<keyword evidence="6 7" id="KW-0472">Membrane</keyword>
<dbReference type="Proteomes" id="UP000070186">
    <property type="component" value="Unassembled WGS sequence"/>
</dbReference>
<keyword evidence="3" id="KW-1003">Cell membrane</keyword>
<evidence type="ECO:0000256" key="4">
    <source>
        <dbReference type="ARBA" id="ARBA00022692"/>
    </source>
</evidence>
<gene>
    <name evidence="11" type="ORF">AT959_18290</name>
</gene>
<dbReference type="InterPro" id="IPR049278">
    <property type="entry name" value="MS_channel_C"/>
</dbReference>
<comment type="function">
    <text evidence="7">Mechanosensitive channel that participates in the regulation of osmotic pressure changes within the cell, opening in response to stretch forces in the membrane lipid bilayer, without the need for other proteins. Contributes to normal resistance to hypoosmotic shock. Forms an ion channel of 1.0 nanosiemens conductance with a slight preference for anions.</text>
</comment>
<dbReference type="PANTHER" id="PTHR30221">
    <property type="entry name" value="SMALL-CONDUCTANCE MECHANOSENSITIVE CHANNEL"/>
    <property type="match status" value="1"/>
</dbReference>
<evidence type="ECO:0000313" key="12">
    <source>
        <dbReference type="Proteomes" id="UP000070186"/>
    </source>
</evidence>
<feature type="domain" description="Mechanosensitive ion channel MscS" evidence="9">
    <location>
        <begin position="344"/>
        <end position="409"/>
    </location>
</feature>
<dbReference type="RefSeq" id="WP_066886329.1">
    <property type="nucleotide sequence ID" value="NZ_LODL01000035.1"/>
</dbReference>
<organism evidence="11 12">
    <name type="scientific">Dechloromonas denitrificans</name>
    <dbReference type="NCBI Taxonomy" id="281362"/>
    <lineage>
        <taxon>Bacteria</taxon>
        <taxon>Pseudomonadati</taxon>
        <taxon>Pseudomonadota</taxon>
        <taxon>Betaproteobacteria</taxon>
        <taxon>Rhodocyclales</taxon>
        <taxon>Azonexaceae</taxon>
        <taxon>Dechloromonas</taxon>
    </lineage>
</organism>
<comment type="similarity">
    <text evidence="2 7">Belongs to the MscS (TC 1.A.23) family.</text>
</comment>
<dbReference type="GO" id="GO:0005886">
    <property type="term" value="C:plasma membrane"/>
    <property type="evidence" value="ECO:0007669"/>
    <property type="project" value="UniProtKB-SubCell"/>
</dbReference>
<comment type="subcellular location">
    <subcellularLocation>
        <location evidence="7">Cell inner membrane</location>
        <topology evidence="7">Multi-pass membrane protein</topology>
    </subcellularLocation>
    <subcellularLocation>
        <location evidence="1">Cell membrane</location>
        <topology evidence="1">Multi-pass membrane protein</topology>
    </subcellularLocation>
</comment>
<dbReference type="Pfam" id="PF21082">
    <property type="entry name" value="MS_channel_3rd"/>
    <property type="match status" value="1"/>
</dbReference>
<sequence>MCHLLSLLRCLLLTMLLAMVGGLHAKEPAAPEAVLSFANREIVTLRATVQGVTPENRVKRIDERLRVLGEADLEQPINRNHVALEGRKGIIFSLGDRMLFVLYEADLDEEQRLSLAAAADQVEKRFREALKVKDEQLRGPVLLKGILLSLLATAIMLTLLWVIQRTTGFVLARLQRLVQKARGNGKVGWAEHAWLLISRLAQLILAFLWLSVAYLWFTYVLGTFPLTQPFADKLSSFLVELLGMLGHGAVSALPGLLTAAVILFLTKAVNDVLANVFQNVDQGKATIPGIHQETARATRRLVGILVWGGGIAVAYPYLPLAESDAFKGLSVMFGFMLTLGSAGIVTQLMSGLVLIYSRALHVGDFVSIGEVVGVVKEMGALSTKLVNMRNEEITIPNAVLVGNPIKNYSSNGAAQGALLSTSVTIGYDTPWRQVHAMLLKAAEATGGLRSDPAPFVRQKSLQDFYVEYELFAYIDRPLERVHILSELHANIQDQFNSHGVQIMSPHFVLQPKNNVVVSRDNWFAEPADKP</sequence>
<keyword evidence="12" id="KW-1185">Reference proteome</keyword>
<keyword evidence="7" id="KW-0407">Ion channel</keyword>
<dbReference type="InterPro" id="IPR023408">
    <property type="entry name" value="MscS_beta-dom_sf"/>
</dbReference>
<keyword evidence="8" id="KW-0732">Signal</keyword>
<dbReference type="InterPro" id="IPR010920">
    <property type="entry name" value="LSM_dom_sf"/>
</dbReference>
<dbReference type="GO" id="GO:0008381">
    <property type="term" value="F:mechanosensitive monoatomic ion channel activity"/>
    <property type="evidence" value="ECO:0007669"/>
    <property type="project" value="InterPro"/>
</dbReference>
<feature type="transmembrane region" description="Helical" evidence="7">
    <location>
        <begin position="330"/>
        <end position="356"/>
    </location>
</feature>
<feature type="domain" description="Mechanosensitive ion channel MscS C-terminal" evidence="10">
    <location>
        <begin position="420"/>
        <end position="502"/>
    </location>
</feature>
<dbReference type="SUPFAM" id="SSF82689">
    <property type="entry name" value="Mechanosensitive channel protein MscS (YggB), C-terminal domain"/>
    <property type="match status" value="1"/>
</dbReference>
<dbReference type="SUPFAM" id="SSF50182">
    <property type="entry name" value="Sm-like ribonucleoproteins"/>
    <property type="match status" value="1"/>
</dbReference>
<dbReference type="STRING" id="281362.AT959_18290"/>
<dbReference type="Gene3D" id="2.30.30.60">
    <property type="match status" value="1"/>
</dbReference>
<name>A0A133XG33_9RHOO</name>
<dbReference type="InterPro" id="IPR011066">
    <property type="entry name" value="MscS_channel_C_sf"/>
</dbReference>
<feature type="signal peptide" evidence="8">
    <location>
        <begin position="1"/>
        <end position="25"/>
    </location>
</feature>
<feature type="transmembrane region" description="Helical" evidence="7">
    <location>
        <begin position="200"/>
        <end position="221"/>
    </location>
</feature>
<keyword evidence="7" id="KW-0406">Ion transport</keyword>
<evidence type="ECO:0000256" key="6">
    <source>
        <dbReference type="ARBA" id="ARBA00023136"/>
    </source>
</evidence>
<evidence type="ECO:0000259" key="10">
    <source>
        <dbReference type="Pfam" id="PF21082"/>
    </source>
</evidence>
<dbReference type="Gene3D" id="3.30.70.100">
    <property type="match status" value="1"/>
</dbReference>
<keyword evidence="7" id="KW-0813">Transport</keyword>